<keyword evidence="4" id="KW-0597">Phosphoprotein</keyword>
<dbReference type="CDD" id="cd00082">
    <property type="entry name" value="HisKA"/>
    <property type="match status" value="1"/>
</dbReference>
<keyword evidence="7 14" id="KW-0418">Kinase</keyword>
<dbReference type="PRINTS" id="PR00344">
    <property type="entry name" value="BCTRLSENSOR"/>
</dbReference>
<keyword evidence="9" id="KW-0902">Two-component regulatory system</keyword>
<comment type="caution">
    <text evidence="14">The sequence shown here is derived from an EMBL/GenBank/DDBJ whole genome shotgun (WGS) entry which is preliminary data.</text>
</comment>
<dbReference type="InterPro" id="IPR004358">
    <property type="entry name" value="Sig_transdc_His_kin-like_C"/>
</dbReference>
<dbReference type="Gene3D" id="1.10.287.130">
    <property type="match status" value="1"/>
</dbReference>
<keyword evidence="5" id="KW-0808">Transferase</keyword>
<dbReference type="Pfam" id="PF00672">
    <property type="entry name" value="HAMP"/>
    <property type="match status" value="1"/>
</dbReference>
<evidence type="ECO:0000256" key="5">
    <source>
        <dbReference type="ARBA" id="ARBA00022679"/>
    </source>
</evidence>
<dbReference type="PROSITE" id="PS50885">
    <property type="entry name" value="HAMP"/>
    <property type="match status" value="1"/>
</dbReference>
<feature type="domain" description="HAMP" evidence="13">
    <location>
        <begin position="176"/>
        <end position="229"/>
    </location>
</feature>
<keyword evidence="15" id="KW-1185">Reference proteome</keyword>
<dbReference type="EMBL" id="BAABBN010000004">
    <property type="protein sequence ID" value="GAA3911433.1"/>
    <property type="molecule type" value="Genomic_DNA"/>
</dbReference>
<keyword evidence="10 11" id="KW-0472">Membrane</keyword>
<dbReference type="SUPFAM" id="SSF158472">
    <property type="entry name" value="HAMP domain-like"/>
    <property type="match status" value="1"/>
</dbReference>
<feature type="transmembrane region" description="Helical" evidence="11">
    <location>
        <begin position="151"/>
        <end position="174"/>
    </location>
</feature>
<evidence type="ECO:0000313" key="14">
    <source>
        <dbReference type="EMBL" id="GAA3911433.1"/>
    </source>
</evidence>
<dbReference type="InterPro" id="IPR003660">
    <property type="entry name" value="HAMP_dom"/>
</dbReference>
<keyword evidence="6 11" id="KW-0812">Transmembrane</keyword>
<protein>
    <recommendedName>
        <fullName evidence="3">histidine kinase</fullName>
        <ecNumber evidence="3">2.7.13.3</ecNumber>
    </recommendedName>
</protein>
<comment type="catalytic activity">
    <reaction evidence="1">
        <text>ATP + protein L-histidine = ADP + protein N-phospho-L-histidine.</text>
        <dbReference type="EC" id="2.7.13.3"/>
    </reaction>
</comment>
<dbReference type="PROSITE" id="PS50109">
    <property type="entry name" value="HIS_KIN"/>
    <property type="match status" value="1"/>
</dbReference>
<dbReference type="EC" id="2.7.13.3" evidence="3"/>
<dbReference type="InterPro" id="IPR003661">
    <property type="entry name" value="HisK_dim/P_dom"/>
</dbReference>
<dbReference type="Gene3D" id="6.10.340.10">
    <property type="match status" value="1"/>
</dbReference>
<sequence length="447" mass="50024">MFRKSSIWRLTLIYTALSTVLVSLVLLVLYYFSVGQVVRAQDRNFYEVLAQHQLLTKQLSQTEYQLQFGPEFQLSESLSLTFQADDAPVDVVGRLSSVPVGIAMCPEISRFPVYQARYDDIEILSGCTLPAYNGRVLIAQNRQQLDRWIKLFWQTSLGALLITLVIGTLSGWWFSRKLIRKVSAVNQIARKVEDGDLTARISIGKSGDEFDQMAMHINRMLGQLEDNFETVRGTTDAIAHDLRTPLSRLRLRLEHLVSQETETVKADALADVLEELDRIILTFKSMLELTKLEHGLMNAGDHPVDLQALVSDAVELIEPLADENRQTITVNASPVYVQGDPSLLFRVIYNLLDNAVKYSGENASVLVELTEKALIIADNGVGIAEEEMTKAFQRLSRLDSSRTTPGYGLGLPVVKAILKLHGMKIKMLDNEPGLKVVIRLPRPTGSK</sequence>
<evidence type="ECO:0000256" key="3">
    <source>
        <dbReference type="ARBA" id="ARBA00012438"/>
    </source>
</evidence>
<dbReference type="SMART" id="SM00387">
    <property type="entry name" value="HATPase_c"/>
    <property type="match status" value="1"/>
</dbReference>
<gene>
    <name evidence="14" type="ORF">GCM10022277_02480</name>
</gene>
<dbReference type="SUPFAM" id="SSF47384">
    <property type="entry name" value="Homodimeric domain of signal transducing histidine kinase"/>
    <property type="match status" value="1"/>
</dbReference>
<evidence type="ECO:0000313" key="15">
    <source>
        <dbReference type="Proteomes" id="UP001501565"/>
    </source>
</evidence>
<feature type="transmembrane region" description="Helical" evidence="11">
    <location>
        <begin position="12"/>
        <end position="32"/>
    </location>
</feature>
<name>A0ABP7LZ97_9GAMM</name>
<dbReference type="InterPro" id="IPR036890">
    <property type="entry name" value="HATPase_C_sf"/>
</dbReference>
<evidence type="ECO:0000256" key="8">
    <source>
        <dbReference type="ARBA" id="ARBA00022989"/>
    </source>
</evidence>
<evidence type="ECO:0000256" key="6">
    <source>
        <dbReference type="ARBA" id="ARBA00022692"/>
    </source>
</evidence>
<comment type="subcellular location">
    <subcellularLocation>
        <location evidence="2">Membrane</location>
    </subcellularLocation>
</comment>
<organism evidence="14 15">
    <name type="scientific">Litoribacillus peritrichatus</name>
    <dbReference type="NCBI Taxonomy" id="718191"/>
    <lineage>
        <taxon>Bacteria</taxon>
        <taxon>Pseudomonadati</taxon>
        <taxon>Pseudomonadota</taxon>
        <taxon>Gammaproteobacteria</taxon>
        <taxon>Oceanospirillales</taxon>
        <taxon>Oceanospirillaceae</taxon>
        <taxon>Litoribacillus</taxon>
    </lineage>
</organism>
<dbReference type="InterPro" id="IPR005467">
    <property type="entry name" value="His_kinase_dom"/>
</dbReference>
<dbReference type="SUPFAM" id="SSF55874">
    <property type="entry name" value="ATPase domain of HSP90 chaperone/DNA topoisomerase II/histidine kinase"/>
    <property type="match status" value="1"/>
</dbReference>
<dbReference type="Pfam" id="PF00512">
    <property type="entry name" value="HisKA"/>
    <property type="match status" value="1"/>
</dbReference>
<evidence type="ECO:0000256" key="4">
    <source>
        <dbReference type="ARBA" id="ARBA00022553"/>
    </source>
</evidence>
<dbReference type="PANTHER" id="PTHR45436:SF8">
    <property type="entry name" value="HISTIDINE KINASE"/>
    <property type="match status" value="1"/>
</dbReference>
<evidence type="ECO:0000256" key="1">
    <source>
        <dbReference type="ARBA" id="ARBA00000085"/>
    </source>
</evidence>
<dbReference type="InterPro" id="IPR050428">
    <property type="entry name" value="TCS_sensor_his_kinase"/>
</dbReference>
<dbReference type="Pfam" id="PF02518">
    <property type="entry name" value="HATPase_c"/>
    <property type="match status" value="1"/>
</dbReference>
<dbReference type="GO" id="GO:0016301">
    <property type="term" value="F:kinase activity"/>
    <property type="evidence" value="ECO:0007669"/>
    <property type="project" value="UniProtKB-KW"/>
</dbReference>
<feature type="domain" description="Histidine kinase" evidence="12">
    <location>
        <begin position="237"/>
        <end position="444"/>
    </location>
</feature>
<evidence type="ECO:0000256" key="11">
    <source>
        <dbReference type="SAM" id="Phobius"/>
    </source>
</evidence>
<evidence type="ECO:0000256" key="2">
    <source>
        <dbReference type="ARBA" id="ARBA00004370"/>
    </source>
</evidence>
<dbReference type="InterPro" id="IPR036097">
    <property type="entry name" value="HisK_dim/P_sf"/>
</dbReference>
<evidence type="ECO:0000259" key="13">
    <source>
        <dbReference type="PROSITE" id="PS50885"/>
    </source>
</evidence>
<dbReference type="PANTHER" id="PTHR45436">
    <property type="entry name" value="SENSOR HISTIDINE KINASE YKOH"/>
    <property type="match status" value="1"/>
</dbReference>
<keyword evidence="8 11" id="KW-1133">Transmembrane helix</keyword>
<dbReference type="InterPro" id="IPR003594">
    <property type="entry name" value="HATPase_dom"/>
</dbReference>
<reference evidence="15" key="1">
    <citation type="journal article" date="2019" name="Int. J. Syst. Evol. Microbiol.">
        <title>The Global Catalogue of Microorganisms (GCM) 10K type strain sequencing project: providing services to taxonomists for standard genome sequencing and annotation.</title>
        <authorList>
            <consortium name="The Broad Institute Genomics Platform"/>
            <consortium name="The Broad Institute Genome Sequencing Center for Infectious Disease"/>
            <person name="Wu L."/>
            <person name="Ma J."/>
        </authorList>
    </citation>
    <scope>NUCLEOTIDE SEQUENCE [LARGE SCALE GENOMIC DNA]</scope>
    <source>
        <strain evidence="15">JCM 17551</strain>
    </source>
</reference>
<dbReference type="SMART" id="SM00388">
    <property type="entry name" value="HisKA"/>
    <property type="match status" value="1"/>
</dbReference>
<evidence type="ECO:0000259" key="12">
    <source>
        <dbReference type="PROSITE" id="PS50109"/>
    </source>
</evidence>
<evidence type="ECO:0000256" key="9">
    <source>
        <dbReference type="ARBA" id="ARBA00023012"/>
    </source>
</evidence>
<evidence type="ECO:0000256" key="7">
    <source>
        <dbReference type="ARBA" id="ARBA00022777"/>
    </source>
</evidence>
<dbReference type="Gene3D" id="3.30.565.10">
    <property type="entry name" value="Histidine kinase-like ATPase, C-terminal domain"/>
    <property type="match status" value="1"/>
</dbReference>
<evidence type="ECO:0000256" key="10">
    <source>
        <dbReference type="ARBA" id="ARBA00023136"/>
    </source>
</evidence>
<accession>A0ABP7LZ97</accession>
<dbReference type="SMART" id="SM00304">
    <property type="entry name" value="HAMP"/>
    <property type="match status" value="1"/>
</dbReference>
<dbReference type="Proteomes" id="UP001501565">
    <property type="component" value="Unassembled WGS sequence"/>
</dbReference>
<proteinExistence type="predicted"/>
<dbReference type="CDD" id="cd06225">
    <property type="entry name" value="HAMP"/>
    <property type="match status" value="1"/>
</dbReference>